<reference evidence="1 2" key="1">
    <citation type="submission" date="2021-03" db="EMBL/GenBank/DDBJ databases">
        <title>novel species isolated from a fishpond in China.</title>
        <authorList>
            <person name="Lu H."/>
            <person name="Cai Z."/>
        </authorList>
    </citation>
    <scope>NUCLEOTIDE SEQUENCE [LARGE SCALE GENOMIC DNA]</scope>
    <source>
        <strain evidence="1 2">Y57</strain>
    </source>
</reference>
<dbReference type="PROSITE" id="PS51257">
    <property type="entry name" value="PROKAR_LIPOPROTEIN"/>
    <property type="match status" value="1"/>
</dbReference>
<dbReference type="EMBL" id="JAFKCS010000023">
    <property type="protein sequence ID" value="MBN7821806.1"/>
    <property type="molecule type" value="Genomic_DNA"/>
</dbReference>
<proteinExistence type="predicted"/>
<comment type="caution">
    <text evidence="1">The sequence shown here is derived from an EMBL/GenBank/DDBJ whole genome shotgun (WGS) entry which is preliminary data.</text>
</comment>
<dbReference type="Proteomes" id="UP000663992">
    <property type="component" value="Unassembled WGS sequence"/>
</dbReference>
<gene>
    <name evidence="1" type="ORF">J0A65_18195</name>
</gene>
<evidence type="ECO:0000313" key="1">
    <source>
        <dbReference type="EMBL" id="MBN7821806.1"/>
    </source>
</evidence>
<protein>
    <submittedName>
        <fullName evidence="1">YnbE family lipoprotein</fullName>
    </submittedName>
</protein>
<evidence type="ECO:0000313" key="2">
    <source>
        <dbReference type="Proteomes" id="UP000663992"/>
    </source>
</evidence>
<keyword evidence="2" id="KW-1185">Reference proteome</keyword>
<organism evidence="1 2">
    <name type="scientific">Bowmanella yangjiangensis</name>
    <dbReference type="NCBI Taxonomy" id="2811230"/>
    <lineage>
        <taxon>Bacteria</taxon>
        <taxon>Pseudomonadati</taxon>
        <taxon>Pseudomonadota</taxon>
        <taxon>Gammaproteobacteria</taxon>
        <taxon>Alteromonadales</taxon>
        <taxon>Alteromonadaceae</taxon>
        <taxon>Bowmanella</taxon>
    </lineage>
</organism>
<dbReference type="InterPro" id="IPR025985">
    <property type="entry name" value="YnbE"/>
</dbReference>
<accession>A0ABS3D0A4</accession>
<name>A0ABS3D0A4_9ALTE</name>
<dbReference type="Pfam" id="PF13617">
    <property type="entry name" value="Lipoprotein_19"/>
    <property type="match status" value="1"/>
</dbReference>
<sequence length="75" mass="8720">MRCKRKCKRKSNEENAVRHLLLLTAVLMLGACTHRVQVETKEPITINLNVKVDHEIRVKVDKELDSLFSEDSELF</sequence>
<keyword evidence="1" id="KW-0449">Lipoprotein</keyword>